<evidence type="ECO:0000313" key="2">
    <source>
        <dbReference type="EMBL" id="KAF4953067.1"/>
    </source>
</evidence>
<reference evidence="2" key="1">
    <citation type="journal article" date="2020" name="BMC Genomics">
        <title>Correction to: Identification and distribution of gene clusters required for synthesis of sphingolipid metabolism inhibitors in diverse species of the filamentous fungus Fusarium.</title>
        <authorList>
            <person name="Kim H.S."/>
            <person name="Lohmar J.M."/>
            <person name="Busman M."/>
            <person name="Brown D.W."/>
            <person name="Naumann T.A."/>
            <person name="Divon H.H."/>
            <person name="Lysoe E."/>
            <person name="Uhlig S."/>
            <person name="Proctor R.H."/>
        </authorList>
    </citation>
    <scope>NUCLEOTIDE SEQUENCE</scope>
    <source>
        <strain evidence="2">NRRL 20472</strain>
    </source>
</reference>
<proteinExistence type="predicted"/>
<feature type="region of interest" description="Disordered" evidence="1">
    <location>
        <begin position="821"/>
        <end position="853"/>
    </location>
</feature>
<dbReference type="AlphaFoldDB" id="A0A8H4T8G9"/>
<reference evidence="2" key="2">
    <citation type="submission" date="2020-05" db="EMBL/GenBank/DDBJ databases">
        <authorList>
            <person name="Kim H.-S."/>
            <person name="Proctor R.H."/>
            <person name="Brown D.W."/>
        </authorList>
    </citation>
    <scope>NUCLEOTIDE SEQUENCE</scope>
    <source>
        <strain evidence="2">NRRL 20472</strain>
    </source>
</reference>
<dbReference type="OrthoDB" id="5369347at2759"/>
<dbReference type="Proteomes" id="UP000622797">
    <property type="component" value="Unassembled WGS sequence"/>
</dbReference>
<dbReference type="EMBL" id="JABEXW010000857">
    <property type="protein sequence ID" value="KAF4953067.1"/>
    <property type="molecule type" value="Genomic_DNA"/>
</dbReference>
<organism evidence="2 3">
    <name type="scientific">Fusarium sarcochroum</name>
    <dbReference type="NCBI Taxonomy" id="1208366"/>
    <lineage>
        <taxon>Eukaryota</taxon>
        <taxon>Fungi</taxon>
        <taxon>Dikarya</taxon>
        <taxon>Ascomycota</taxon>
        <taxon>Pezizomycotina</taxon>
        <taxon>Sordariomycetes</taxon>
        <taxon>Hypocreomycetidae</taxon>
        <taxon>Hypocreales</taxon>
        <taxon>Nectriaceae</taxon>
        <taxon>Fusarium</taxon>
        <taxon>Fusarium lateritium species complex</taxon>
    </lineage>
</organism>
<gene>
    <name evidence="2" type="ORF">FSARC_12483</name>
</gene>
<sequence>MELTPDQWQAIFTGSITQDSDGKPKQACLYVEQPPRTPPGVSFDIDSILGFVDSPAVATHGIWFYSALQYGQNISTDVPHFIFARAEGADFITFHLFFHICHVPMTSIGLQQLWDHVLAAVCQPGLQDFRDPELFIQAKGTKLLFKYPDAPSDLLAVMNSFDDKLHGILDFSHICSDRLYIDVGKETCPIPNGVPSPEPWIYLWRRCCIRHHLSQLYDGSIPKSGQNFYHESMLRDAGGMTTLTPVRSRLRRGGILYGQMYSLTKQIVDAARTYPFQNPDLRLLALDPQLRNGMQSIGGKPASGKNITDRAYLASKRRCHYGLTDSKQRSFGVREEYRISWVLFQSILAVLRSLTPKARFTYLPGPPPYLWTVRTPIFVDYVWRNINKFITGFELVRAQCSGGLTTWEQTKLMDMFLRCLRVAVGGYDYSREGALWWSRRELPQPVGLPRVYYGLGFGQTLEHLSRRADLSLEWLRQYPRDNVITDQIVSWLCHICLQQMRADVLHSIQGDLRPKVRTTILDDHVQFYRKGLSATLVNGMTAVSGNRASVKSPQEVAQALFGLNDGWLRGHWENKPFRKLHQWMCTALQHMSTENRLLQVFNCRLQRYLFAHHWVLPYPTPGGLAPRTKDGKRRWFSIDVQCEAGLAKENASLESWYWAGTRWRPGYPTPLPRYLRWSQDEWQSWVHRHIGQTLSYEVRELSYDQENFAFNLSDKHSGLRRNPLRGIRDPVVRDLRKSRDGNSLILNAPGIESEAHVLAMPQQAIPSHLQPELEFQMCEQVERYIASLRKQIADGCEQVFKSQKSPIPQSTRRHIISCHAPQEAMQPRLAPRPQQAGQPRLAPIPQQGEQPRLAPMPLLPEQVAPVLGSQLTPLCLPRPTVRLYYVARGSQRPPRNKENRRQTVSKRGRPAKYANREEKAAADVARSRDRRRAQSQMELDRQAENPFRFYQFTQ</sequence>
<accession>A0A8H4T8G9</accession>
<feature type="region of interest" description="Disordered" evidence="1">
    <location>
        <begin position="886"/>
        <end position="954"/>
    </location>
</feature>
<protein>
    <submittedName>
        <fullName evidence="2">Uncharacterized protein</fullName>
    </submittedName>
</protein>
<name>A0A8H4T8G9_9HYPO</name>
<comment type="caution">
    <text evidence="2">The sequence shown here is derived from an EMBL/GenBank/DDBJ whole genome shotgun (WGS) entry which is preliminary data.</text>
</comment>
<keyword evidence="3" id="KW-1185">Reference proteome</keyword>
<evidence type="ECO:0000256" key="1">
    <source>
        <dbReference type="SAM" id="MobiDB-lite"/>
    </source>
</evidence>
<feature type="compositionally biased region" description="Basic and acidic residues" evidence="1">
    <location>
        <begin position="914"/>
        <end position="927"/>
    </location>
</feature>
<evidence type="ECO:0000313" key="3">
    <source>
        <dbReference type="Proteomes" id="UP000622797"/>
    </source>
</evidence>